<keyword evidence="1" id="KW-0812">Transmembrane</keyword>
<dbReference type="GO" id="GO:0016020">
    <property type="term" value="C:membrane"/>
    <property type="evidence" value="ECO:0007669"/>
    <property type="project" value="InterPro"/>
</dbReference>
<name>A0A3M6TC35_POCDA</name>
<sequence>LIFLRAMALLYRGESRWKILRHPVFWVKVIEIVLSFTVAPLVITYNDKGGVYKEHSDKSFNITVKYPFDYNNETAVYTDEDEPLTSFNFDPAIRVCAQLFVGVVIVAGLLAIAMLLISCAIHKDERVANKVSVAEVFISVVMVVLVAVITSLWLYNILELKKEVQGEIVNVITTLGPVRCKNCVEFLPDYSALFASVGLGYLSLVIWLLNTSLVYCDTINISDQVNATSSLIFTQGQELADKSQETNPVETTA</sequence>
<keyword evidence="1" id="KW-1133">Transmembrane helix</keyword>
<evidence type="ECO:0000256" key="1">
    <source>
        <dbReference type="SAM" id="Phobius"/>
    </source>
</evidence>
<proteinExistence type="predicted"/>
<feature type="non-terminal residue" evidence="2">
    <location>
        <position position="1"/>
    </location>
</feature>
<feature type="transmembrane region" description="Helical" evidence="1">
    <location>
        <begin position="99"/>
        <end position="121"/>
    </location>
</feature>
<dbReference type="AlphaFoldDB" id="A0A3M6TC35"/>
<evidence type="ECO:0000313" key="3">
    <source>
        <dbReference type="Proteomes" id="UP000275408"/>
    </source>
</evidence>
<dbReference type="EMBL" id="RCHS01003911">
    <property type="protein sequence ID" value="RMX38952.1"/>
    <property type="molecule type" value="Genomic_DNA"/>
</dbReference>
<keyword evidence="1" id="KW-0472">Membrane</keyword>
<feature type="transmembrane region" description="Helical" evidence="1">
    <location>
        <begin position="190"/>
        <end position="209"/>
    </location>
</feature>
<reference evidence="2 3" key="1">
    <citation type="journal article" date="2018" name="Sci. Rep.">
        <title>Comparative analysis of the Pocillopora damicornis genome highlights role of immune system in coral evolution.</title>
        <authorList>
            <person name="Cunning R."/>
            <person name="Bay R.A."/>
            <person name="Gillette P."/>
            <person name="Baker A.C."/>
            <person name="Traylor-Knowles N."/>
        </authorList>
    </citation>
    <scope>NUCLEOTIDE SEQUENCE [LARGE SCALE GENOMIC DNA]</scope>
    <source>
        <strain evidence="2">RSMAS</strain>
        <tissue evidence="2">Whole animal</tissue>
    </source>
</reference>
<dbReference type="PANTHER" id="PTHR10306:SF17">
    <property type="entry name" value="MARVEL DOMAIN-CONTAINING PROTEIN"/>
    <property type="match status" value="1"/>
</dbReference>
<accession>A0A3M6TC35</accession>
<gene>
    <name evidence="2" type="ORF">pdam_00016412</name>
</gene>
<protein>
    <recommendedName>
        <fullName evidence="4">MARVEL domain-containing protein</fullName>
    </recommendedName>
</protein>
<dbReference type="Proteomes" id="UP000275408">
    <property type="component" value="Unassembled WGS sequence"/>
</dbReference>
<keyword evidence="3" id="KW-1185">Reference proteome</keyword>
<evidence type="ECO:0008006" key="4">
    <source>
        <dbReference type="Google" id="ProtNLM"/>
    </source>
</evidence>
<feature type="transmembrane region" description="Helical" evidence="1">
    <location>
        <begin position="25"/>
        <end position="45"/>
    </location>
</feature>
<dbReference type="InterPro" id="IPR001285">
    <property type="entry name" value="Synaptophysin/porin"/>
</dbReference>
<organism evidence="2 3">
    <name type="scientific">Pocillopora damicornis</name>
    <name type="common">Cauliflower coral</name>
    <name type="synonym">Millepora damicornis</name>
    <dbReference type="NCBI Taxonomy" id="46731"/>
    <lineage>
        <taxon>Eukaryota</taxon>
        <taxon>Metazoa</taxon>
        <taxon>Cnidaria</taxon>
        <taxon>Anthozoa</taxon>
        <taxon>Hexacorallia</taxon>
        <taxon>Scleractinia</taxon>
        <taxon>Astrocoeniina</taxon>
        <taxon>Pocilloporidae</taxon>
        <taxon>Pocillopora</taxon>
    </lineage>
</organism>
<comment type="caution">
    <text evidence="2">The sequence shown here is derived from an EMBL/GenBank/DDBJ whole genome shotgun (WGS) entry which is preliminary data.</text>
</comment>
<dbReference type="GO" id="GO:0008021">
    <property type="term" value="C:synaptic vesicle"/>
    <property type="evidence" value="ECO:0007669"/>
    <property type="project" value="InterPro"/>
</dbReference>
<feature type="transmembrane region" description="Helical" evidence="1">
    <location>
        <begin position="133"/>
        <end position="155"/>
    </location>
</feature>
<evidence type="ECO:0000313" key="2">
    <source>
        <dbReference type="EMBL" id="RMX38952.1"/>
    </source>
</evidence>
<dbReference type="OrthoDB" id="10006326at2759"/>
<dbReference type="PANTHER" id="PTHR10306">
    <property type="entry name" value="SYNAPTOPHYSIN"/>
    <property type="match status" value="1"/>
</dbReference>